<organism evidence="1 2">
    <name type="scientific">Candidatus Roizmanbacteria bacterium CG10_big_fil_rev_8_21_14_0_10_45_7</name>
    <dbReference type="NCBI Taxonomy" id="1974854"/>
    <lineage>
        <taxon>Bacteria</taxon>
        <taxon>Candidatus Roizmaniibacteriota</taxon>
    </lineage>
</organism>
<comment type="caution">
    <text evidence="1">The sequence shown here is derived from an EMBL/GenBank/DDBJ whole genome shotgun (WGS) entry which is preliminary data.</text>
</comment>
<name>A0A2M8KVM3_9BACT</name>
<sequence>MAISKKRNFFSKNANEAAIELDLLSFQKESYQRFIEKDFEKILTEFFPIEDYTKKNWLLTLDKVEYQSPKISVDEAFDKQLSYSFPVYLHLELQNRQ</sequence>
<dbReference type="SUPFAM" id="SSF64484">
    <property type="entry name" value="beta and beta-prime subunits of DNA dependent RNA-polymerase"/>
    <property type="match status" value="1"/>
</dbReference>
<dbReference type="EMBL" id="PFEE01000006">
    <property type="protein sequence ID" value="PJE63985.1"/>
    <property type="molecule type" value="Genomic_DNA"/>
</dbReference>
<gene>
    <name evidence="1" type="ORF">COU89_00335</name>
</gene>
<accession>A0A2M8KVM3</accession>
<reference evidence="2" key="1">
    <citation type="submission" date="2017-09" db="EMBL/GenBank/DDBJ databases">
        <title>Depth-based differentiation of microbial function through sediment-hosted aquifers and enrichment of novel symbionts in the deep terrestrial subsurface.</title>
        <authorList>
            <person name="Probst A.J."/>
            <person name="Ladd B."/>
            <person name="Jarett J.K."/>
            <person name="Geller-Mcgrath D.E."/>
            <person name="Sieber C.M.K."/>
            <person name="Emerson J.B."/>
            <person name="Anantharaman K."/>
            <person name="Thomas B.C."/>
            <person name="Malmstrom R."/>
            <person name="Stieglmeier M."/>
            <person name="Klingl A."/>
            <person name="Woyke T."/>
            <person name="Ryan C.M."/>
            <person name="Banfield J.F."/>
        </authorList>
    </citation>
    <scope>NUCLEOTIDE SEQUENCE [LARGE SCALE GENOMIC DNA]</scope>
</reference>
<dbReference type="Proteomes" id="UP000231569">
    <property type="component" value="Unassembled WGS sequence"/>
</dbReference>
<proteinExistence type="predicted"/>
<feature type="non-terminal residue" evidence="1">
    <location>
        <position position="97"/>
    </location>
</feature>
<dbReference type="Gene3D" id="3.90.1100.10">
    <property type="match status" value="1"/>
</dbReference>
<evidence type="ECO:0000313" key="2">
    <source>
        <dbReference type="Proteomes" id="UP000231569"/>
    </source>
</evidence>
<protein>
    <submittedName>
        <fullName evidence="1">Uncharacterized protein</fullName>
    </submittedName>
</protein>
<dbReference type="AlphaFoldDB" id="A0A2M8KVM3"/>
<evidence type="ECO:0000313" key="1">
    <source>
        <dbReference type="EMBL" id="PJE63985.1"/>
    </source>
</evidence>